<dbReference type="InterPro" id="IPR018490">
    <property type="entry name" value="cNMP-bd_dom_sf"/>
</dbReference>
<dbReference type="SMART" id="SM00419">
    <property type="entry name" value="HTH_CRP"/>
    <property type="match status" value="1"/>
</dbReference>
<dbReference type="PANTHER" id="PTHR24567:SF74">
    <property type="entry name" value="HTH-TYPE TRANSCRIPTIONAL REGULATOR ARCR"/>
    <property type="match status" value="1"/>
</dbReference>
<dbReference type="PANTHER" id="PTHR24567">
    <property type="entry name" value="CRP FAMILY TRANSCRIPTIONAL REGULATORY PROTEIN"/>
    <property type="match status" value="1"/>
</dbReference>
<dbReference type="InterPro" id="IPR012318">
    <property type="entry name" value="HTH_CRP"/>
</dbReference>
<dbReference type="InterPro" id="IPR036388">
    <property type="entry name" value="WH-like_DNA-bd_sf"/>
</dbReference>
<dbReference type="RefSeq" id="WP_354297578.1">
    <property type="nucleotide sequence ID" value="NZ_JBEPLU010000001.1"/>
</dbReference>
<protein>
    <submittedName>
        <fullName evidence="5">CRP-like cAMP-binding protein</fullName>
    </submittedName>
</protein>
<comment type="caution">
    <text evidence="5">The sequence shown here is derived from an EMBL/GenBank/DDBJ whole genome shotgun (WGS) entry which is preliminary data.</text>
</comment>
<keyword evidence="2" id="KW-0238">DNA-binding</keyword>
<keyword evidence="6" id="KW-1185">Reference proteome</keyword>
<proteinExistence type="predicted"/>
<dbReference type="InterPro" id="IPR014710">
    <property type="entry name" value="RmlC-like_jellyroll"/>
</dbReference>
<dbReference type="SUPFAM" id="SSF46785">
    <property type="entry name" value="Winged helix' DNA-binding domain"/>
    <property type="match status" value="1"/>
</dbReference>
<evidence type="ECO:0000313" key="5">
    <source>
        <dbReference type="EMBL" id="MET3527033.1"/>
    </source>
</evidence>
<evidence type="ECO:0000256" key="2">
    <source>
        <dbReference type="ARBA" id="ARBA00023125"/>
    </source>
</evidence>
<evidence type="ECO:0000256" key="3">
    <source>
        <dbReference type="ARBA" id="ARBA00023163"/>
    </source>
</evidence>
<gene>
    <name evidence="5" type="ORF">ABID41_002128</name>
</gene>
<organism evidence="5 6">
    <name type="scientific">Phenylobacterium koreense</name>
    <dbReference type="NCBI Taxonomy" id="266125"/>
    <lineage>
        <taxon>Bacteria</taxon>
        <taxon>Pseudomonadati</taxon>
        <taxon>Pseudomonadota</taxon>
        <taxon>Alphaproteobacteria</taxon>
        <taxon>Caulobacterales</taxon>
        <taxon>Caulobacteraceae</taxon>
        <taxon>Phenylobacterium</taxon>
    </lineage>
</organism>
<dbReference type="Proteomes" id="UP001549110">
    <property type="component" value="Unassembled WGS sequence"/>
</dbReference>
<dbReference type="InterPro" id="IPR050397">
    <property type="entry name" value="Env_Response_Regulators"/>
</dbReference>
<evidence type="ECO:0000259" key="4">
    <source>
        <dbReference type="PROSITE" id="PS51063"/>
    </source>
</evidence>
<evidence type="ECO:0000313" key="6">
    <source>
        <dbReference type="Proteomes" id="UP001549110"/>
    </source>
</evidence>
<dbReference type="Gene3D" id="2.60.120.10">
    <property type="entry name" value="Jelly Rolls"/>
    <property type="match status" value="1"/>
</dbReference>
<keyword evidence="3" id="KW-0804">Transcription</keyword>
<name>A0ABV2EJ16_9CAUL</name>
<dbReference type="InterPro" id="IPR036390">
    <property type="entry name" value="WH_DNA-bd_sf"/>
</dbReference>
<dbReference type="PROSITE" id="PS51063">
    <property type="entry name" value="HTH_CRP_2"/>
    <property type="match status" value="1"/>
</dbReference>
<dbReference type="SUPFAM" id="SSF51206">
    <property type="entry name" value="cAMP-binding domain-like"/>
    <property type="match status" value="1"/>
</dbReference>
<sequence>MSIAVEPPSRFRAEPRTANRLLAAVSAVDFERIKDRLEFVPLVRGQVLFEPGDDVTVTYFPAHRTMVSMLVVTRDGHEIEAATIGREGAVGGIVSAGDKPAFGRAVVRTAGSAFAMPTVALETAKCASPTFGELFSRYADTLIAQMMQSIACNALHSVEERCGRWLLAAHDRAGEQIIQLTQEALAEMLGVQRTTVTAVIRDLEAQGAVRRQRGAVAIIDRQALERLSCECYRAVEDHFATMLPEVVL</sequence>
<evidence type="ECO:0000256" key="1">
    <source>
        <dbReference type="ARBA" id="ARBA00023015"/>
    </source>
</evidence>
<reference evidence="5 6" key="1">
    <citation type="submission" date="2024-06" db="EMBL/GenBank/DDBJ databases">
        <title>Genomic Encyclopedia of Type Strains, Phase IV (KMG-IV): sequencing the most valuable type-strain genomes for metagenomic binning, comparative biology and taxonomic classification.</title>
        <authorList>
            <person name="Goeker M."/>
        </authorList>
    </citation>
    <scope>NUCLEOTIDE SEQUENCE [LARGE SCALE GENOMIC DNA]</scope>
    <source>
        <strain evidence="5 6">DSM 17809</strain>
    </source>
</reference>
<dbReference type="Pfam" id="PF13545">
    <property type="entry name" value="HTH_Crp_2"/>
    <property type="match status" value="1"/>
</dbReference>
<dbReference type="Gene3D" id="1.10.10.10">
    <property type="entry name" value="Winged helix-like DNA-binding domain superfamily/Winged helix DNA-binding domain"/>
    <property type="match status" value="1"/>
</dbReference>
<dbReference type="EMBL" id="JBEPLU010000001">
    <property type="protein sequence ID" value="MET3527033.1"/>
    <property type="molecule type" value="Genomic_DNA"/>
</dbReference>
<accession>A0ABV2EJ16</accession>
<keyword evidence="1" id="KW-0805">Transcription regulation</keyword>
<feature type="domain" description="HTH crp-type" evidence="4">
    <location>
        <begin position="156"/>
        <end position="222"/>
    </location>
</feature>